<dbReference type="AlphaFoldDB" id="A0A3P3YKW0"/>
<dbReference type="GO" id="GO:0008483">
    <property type="term" value="F:transaminase activity"/>
    <property type="evidence" value="ECO:0007669"/>
    <property type="project" value="TreeGrafter"/>
</dbReference>
<accession>A0A3P3YKW0</accession>
<dbReference type="InterPro" id="IPR015422">
    <property type="entry name" value="PyrdxlP-dep_Trfase_small"/>
</dbReference>
<dbReference type="Proteomes" id="UP000290189">
    <property type="component" value="Unassembled WGS sequence"/>
</dbReference>
<proteinExistence type="predicted"/>
<organism evidence="1 2">
    <name type="scientific">Plasmodiophora brassicae</name>
    <name type="common">Clubroot disease agent</name>
    <dbReference type="NCBI Taxonomy" id="37360"/>
    <lineage>
        <taxon>Eukaryota</taxon>
        <taxon>Sar</taxon>
        <taxon>Rhizaria</taxon>
        <taxon>Endomyxa</taxon>
        <taxon>Phytomyxea</taxon>
        <taxon>Plasmodiophorida</taxon>
        <taxon>Plasmodiophoridae</taxon>
        <taxon>Plasmodiophora</taxon>
    </lineage>
</organism>
<name>A0A3P3YKW0_PLABS</name>
<dbReference type="PANTHER" id="PTHR30244">
    <property type="entry name" value="TRANSAMINASE"/>
    <property type="match status" value="1"/>
</dbReference>
<dbReference type="PANTHER" id="PTHR30244:SF34">
    <property type="entry name" value="DTDP-4-AMINO-4,6-DIDEOXYGALACTOSE TRANSAMINASE"/>
    <property type="match status" value="1"/>
</dbReference>
<sequence>MARGLGLDHVVASRLTRVFPYASLHIDATAGDLLHSAANAIRHPGGDEAILAERVERHFGGSDQAIACLSVRSCLDLYLHANAFPKGSYVLMSAINIPDMSRVLAAHDLIPVPVDLNMDTLLPDLKQLEALLQLEKVVAFIVAHVYGRRNPLDRIVGMTRARGVPLIEDCAESFDGLAFRGHPGSDLVLFSFGSIKISTAFGGGVGIVRRRDVLARMRAQHATYPVQSSSAYAQKAGKMAGVSAALNCPMITGPGIAISNSLGYDHKAIVVQMLRGFPNALMTGLRHQPSAALLATLDDRLRKLDYRAMAIAKLRGDQLVDSLPSGITVPGHAAATRNYWLFPVCVDESARDGIMQRLSAMGVDASVSTTQLACIPVPDELKGKVPEPEQAQALMRSVIYLPVHRRVPSWAIDRLAAALAKAVNGTGSVPSRL</sequence>
<dbReference type="GO" id="GO:0030170">
    <property type="term" value="F:pyridoxal phosphate binding"/>
    <property type="evidence" value="ECO:0007669"/>
    <property type="project" value="TreeGrafter"/>
</dbReference>
<keyword evidence="1" id="KW-0496">Mitochondrion</keyword>
<reference evidence="1 2" key="1">
    <citation type="submission" date="2018-03" db="EMBL/GenBank/DDBJ databases">
        <authorList>
            <person name="Fogelqvist J."/>
        </authorList>
    </citation>
    <scope>NUCLEOTIDE SEQUENCE [LARGE SCALE GENOMIC DNA]</scope>
</reference>
<gene>
    <name evidence="1" type="ORF">PLBR_LOCUS8048</name>
</gene>
<dbReference type="EMBL" id="OVEO01000015">
    <property type="protein sequence ID" value="SPR00833.1"/>
    <property type="molecule type" value="Genomic_DNA"/>
</dbReference>
<dbReference type="Gene3D" id="3.90.1150.10">
    <property type="entry name" value="Aspartate Aminotransferase, domain 1"/>
    <property type="match status" value="1"/>
</dbReference>
<dbReference type="Pfam" id="PF01041">
    <property type="entry name" value="DegT_DnrJ_EryC1"/>
    <property type="match status" value="2"/>
</dbReference>
<dbReference type="SUPFAM" id="SSF53383">
    <property type="entry name" value="PLP-dependent transferases"/>
    <property type="match status" value="1"/>
</dbReference>
<evidence type="ECO:0008006" key="3">
    <source>
        <dbReference type="Google" id="ProtNLM"/>
    </source>
</evidence>
<evidence type="ECO:0000313" key="1">
    <source>
        <dbReference type="EMBL" id="SPR00833.1"/>
    </source>
</evidence>
<evidence type="ECO:0000313" key="2">
    <source>
        <dbReference type="Proteomes" id="UP000290189"/>
    </source>
</evidence>
<dbReference type="InterPro" id="IPR015424">
    <property type="entry name" value="PyrdxlP-dep_Trfase"/>
</dbReference>
<geneLocation type="mitochondrion" evidence="1"/>
<dbReference type="GO" id="GO:0000271">
    <property type="term" value="P:polysaccharide biosynthetic process"/>
    <property type="evidence" value="ECO:0007669"/>
    <property type="project" value="TreeGrafter"/>
</dbReference>
<protein>
    <recommendedName>
        <fullName evidence="3">Aminotransferase class V domain-containing protein</fullName>
    </recommendedName>
</protein>
<dbReference type="InterPro" id="IPR015421">
    <property type="entry name" value="PyrdxlP-dep_Trfase_major"/>
</dbReference>
<dbReference type="Gene3D" id="3.40.640.10">
    <property type="entry name" value="Type I PLP-dependent aspartate aminotransferase-like (Major domain)"/>
    <property type="match status" value="1"/>
</dbReference>
<dbReference type="InterPro" id="IPR000653">
    <property type="entry name" value="DegT/StrS_aminotransferase"/>
</dbReference>